<dbReference type="SUPFAM" id="SSF53167">
    <property type="entry name" value="Purine and uridine phosphorylases"/>
    <property type="match status" value="1"/>
</dbReference>
<dbReference type="InterPro" id="IPR000845">
    <property type="entry name" value="Nucleoside_phosphorylase_d"/>
</dbReference>
<feature type="domain" description="Nucleoside phosphorylase" evidence="1">
    <location>
        <begin position="156"/>
        <end position="387"/>
    </location>
</feature>
<dbReference type="EMBL" id="RWJF01000001">
    <property type="protein sequence ID" value="RST31348.1"/>
    <property type="molecule type" value="Genomic_DNA"/>
</dbReference>
<dbReference type="PANTHER" id="PTHR46832:SF1">
    <property type="entry name" value="5'-METHYLTHIOADENOSINE_S-ADENOSYLHOMOCYSTEINE NUCLEOSIDASE"/>
    <property type="match status" value="1"/>
</dbReference>
<dbReference type="OrthoDB" id="2988699at2"/>
<evidence type="ECO:0000313" key="3">
    <source>
        <dbReference type="Proteomes" id="UP000274661"/>
    </source>
</evidence>
<name>A0A429VBJ8_9SPHN</name>
<dbReference type="Pfam" id="PF01048">
    <property type="entry name" value="PNP_UDP_1"/>
    <property type="match status" value="1"/>
</dbReference>
<comment type="caution">
    <text evidence="2">The sequence shown here is derived from an EMBL/GenBank/DDBJ whole genome shotgun (WGS) entry which is preliminary data.</text>
</comment>
<dbReference type="InterPro" id="IPR035994">
    <property type="entry name" value="Nucleoside_phosphorylase_sf"/>
</dbReference>
<evidence type="ECO:0000313" key="2">
    <source>
        <dbReference type="EMBL" id="RST31348.1"/>
    </source>
</evidence>
<dbReference type="GO" id="GO:0005829">
    <property type="term" value="C:cytosol"/>
    <property type="evidence" value="ECO:0007669"/>
    <property type="project" value="TreeGrafter"/>
</dbReference>
<dbReference type="Proteomes" id="UP000274661">
    <property type="component" value="Unassembled WGS sequence"/>
</dbReference>
<dbReference type="GO" id="GO:0008782">
    <property type="term" value="F:adenosylhomocysteine nucleosidase activity"/>
    <property type="evidence" value="ECO:0007669"/>
    <property type="project" value="TreeGrafter"/>
</dbReference>
<protein>
    <recommendedName>
        <fullName evidence="1">Nucleoside phosphorylase domain-containing protein</fullName>
    </recommendedName>
</protein>
<organism evidence="2 3">
    <name type="scientific">Sphingomonas ginkgonis</name>
    <dbReference type="NCBI Taxonomy" id="2315330"/>
    <lineage>
        <taxon>Bacteria</taxon>
        <taxon>Pseudomonadati</taxon>
        <taxon>Pseudomonadota</taxon>
        <taxon>Alphaproteobacteria</taxon>
        <taxon>Sphingomonadales</taxon>
        <taxon>Sphingomonadaceae</taxon>
        <taxon>Sphingomonas</taxon>
    </lineage>
</organism>
<dbReference type="Gene3D" id="3.40.50.1580">
    <property type="entry name" value="Nucleoside phosphorylase domain"/>
    <property type="match status" value="1"/>
</dbReference>
<gene>
    <name evidence="2" type="ORF">HMF7854_11230</name>
</gene>
<dbReference type="GO" id="GO:0009116">
    <property type="term" value="P:nucleoside metabolic process"/>
    <property type="evidence" value="ECO:0007669"/>
    <property type="project" value="InterPro"/>
</dbReference>
<dbReference type="RefSeq" id="WP_126719176.1">
    <property type="nucleotide sequence ID" value="NZ_RWJF01000001.1"/>
</dbReference>
<dbReference type="SUPFAM" id="SSF52172">
    <property type="entry name" value="CheY-like"/>
    <property type="match status" value="1"/>
</dbReference>
<accession>A0A429VBJ8</accession>
<dbReference type="PANTHER" id="PTHR46832">
    <property type="entry name" value="5'-METHYLTHIOADENOSINE/S-ADENOSYLHOMOCYSTEINE NUCLEOSIDASE"/>
    <property type="match status" value="1"/>
</dbReference>
<sequence length="416" mass="45903">MEWFVNVLIVHDREDVGREIESLVHALCSKAKVHLVDDASTARARLADLYYDLLIIDLTIPVVSGRGSHDFRVAEGLLEELFASPVLLNPGNILGITKDESALDNVQNNIGPHLMAVIAEKDGSPWRKQLSDRVRYVLESGKSRSRSLSTKHELDLLIVTALDKELSPFREFFQLEQNRATPGLHDFVFTDRNGQPRRGACFAIGRAGQPSAASETQGLICQLRPRLAIMTGFCGGVPNKADLGDVLFAGSAFDWDYGKWKPSEQAARLYSRPEPVVIRNSRTHRVARQLVEQGIQDPKSLNAQVALLSKGEVLEPKLRLVPFASGSAVIGDPNVLVDIKSLNEDIGGVDMESFGFYFACKYPHAAPPEFLCIKSVADECGPEKDDRLHASCSYSSAYIARVIATELWEFDSEGNN</sequence>
<dbReference type="InterPro" id="IPR011006">
    <property type="entry name" value="CheY-like_superfamily"/>
</dbReference>
<evidence type="ECO:0000259" key="1">
    <source>
        <dbReference type="Pfam" id="PF01048"/>
    </source>
</evidence>
<dbReference type="AlphaFoldDB" id="A0A429VBJ8"/>
<dbReference type="GO" id="GO:0008930">
    <property type="term" value="F:methylthioadenosine nucleosidase activity"/>
    <property type="evidence" value="ECO:0007669"/>
    <property type="project" value="TreeGrafter"/>
</dbReference>
<keyword evidence="3" id="KW-1185">Reference proteome</keyword>
<proteinExistence type="predicted"/>
<reference evidence="2 3" key="1">
    <citation type="submission" date="2018-12" db="EMBL/GenBank/DDBJ databases">
        <title>Sphingomonas sp. HMF7854 Genome sequencing and assembly.</title>
        <authorList>
            <person name="Cha I."/>
            <person name="Kang H."/>
            <person name="Kim H."/>
            <person name="Kang J."/>
            <person name="Joh K."/>
        </authorList>
    </citation>
    <scope>NUCLEOTIDE SEQUENCE [LARGE SCALE GENOMIC DNA]</scope>
    <source>
        <strain evidence="2 3">HMF7854</strain>
    </source>
</reference>
<dbReference type="GO" id="GO:0019284">
    <property type="term" value="P:L-methionine salvage from S-adenosylmethionine"/>
    <property type="evidence" value="ECO:0007669"/>
    <property type="project" value="TreeGrafter"/>
</dbReference>